<sequence>MGLETTNGGPDDAMAAEENNWMLLRWRRKRERNYGLKAEDESASSGPSSVPSSDASLISSSCNSHSGPSSTIVNLILIPLPEVPNAQQVYSFLPRGAPPPPSIVVSSNFLIMDTLSSGVPSQPLSVGVSVTSIGLILQDD</sequence>
<evidence type="ECO:0000256" key="1">
    <source>
        <dbReference type="SAM" id="MobiDB-lite"/>
    </source>
</evidence>
<proteinExistence type="predicted"/>
<comment type="caution">
    <text evidence="2">The sequence shown here is derived from an EMBL/GenBank/DDBJ whole genome shotgun (WGS) entry which is preliminary data.</text>
</comment>
<feature type="region of interest" description="Disordered" evidence="1">
    <location>
        <begin position="35"/>
        <end position="68"/>
    </location>
</feature>
<gene>
    <name evidence="2" type="ORF">LWI29_008351</name>
</gene>
<organism evidence="2 3">
    <name type="scientific">Acer saccharum</name>
    <name type="common">Sugar maple</name>
    <dbReference type="NCBI Taxonomy" id="4024"/>
    <lineage>
        <taxon>Eukaryota</taxon>
        <taxon>Viridiplantae</taxon>
        <taxon>Streptophyta</taxon>
        <taxon>Embryophyta</taxon>
        <taxon>Tracheophyta</taxon>
        <taxon>Spermatophyta</taxon>
        <taxon>Magnoliopsida</taxon>
        <taxon>eudicotyledons</taxon>
        <taxon>Gunneridae</taxon>
        <taxon>Pentapetalae</taxon>
        <taxon>rosids</taxon>
        <taxon>malvids</taxon>
        <taxon>Sapindales</taxon>
        <taxon>Sapindaceae</taxon>
        <taxon>Hippocastanoideae</taxon>
        <taxon>Acereae</taxon>
        <taxon>Acer</taxon>
    </lineage>
</organism>
<name>A0AA39S7U8_ACESA</name>
<evidence type="ECO:0000313" key="2">
    <source>
        <dbReference type="EMBL" id="KAK0586523.1"/>
    </source>
</evidence>
<evidence type="ECO:0000313" key="3">
    <source>
        <dbReference type="Proteomes" id="UP001168877"/>
    </source>
</evidence>
<accession>A0AA39S7U8</accession>
<reference evidence="2" key="1">
    <citation type="journal article" date="2022" name="Plant J.">
        <title>Strategies of tolerance reflected in two North American maple genomes.</title>
        <authorList>
            <person name="McEvoy S.L."/>
            <person name="Sezen U.U."/>
            <person name="Trouern-Trend A."/>
            <person name="McMahon S.M."/>
            <person name="Schaberg P.G."/>
            <person name="Yang J."/>
            <person name="Wegrzyn J.L."/>
            <person name="Swenson N.G."/>
        </authorList>
    </citation>
    <scope>NUCLEOTIDE SEQUENCE</scope>
    <source>
        <strain evidence="2">NS2018</strain>
    </source>
</reference>
<reference evidence="2" key="2">
    <citation type="submission" date="2023-06" db="EMBL/GenBank/DDBJ databases">
        <authorList>
            <person name="Swenson N.G."/>
            <person name="Wegrzyn J.L."/>
            <person name="Mcevoy S.L."/>
        </authorList>
    </citation>
    <scope>NUCLEOTIDE SEQUENCE</scope>
    <source>
        <strain evidence="2">NS2018</strain>
        <tissue evidence="2">Leaf</tissue>
    </source>
</reference>
<dbReference type="AlphaFoldDB" id="A0AA39S7U8"/>
<dbReference type="Proteomes" id="UP001168877">
    <property type="component" value="Unassembled WGS sequence"/>
</dbReference>
<keyword evidence="3" id="KW-1185">Reference proteome</keyword>
<protein>
    <submittedName>
        <fullName evidence="2">Uncharacterized protein</fullName>
    </submittedName>
</protein>
<dbReference type="EMBL" id="JAUESC010000382">
    <property type="protein sequence ID" value="KAK0586523.1"/>
    <property type="molecule type" value="Genomic_DNA"/>
</dbReference>
<feature type="compositionally biased region" description="Low complexity" evidence="1">
    <location>
        <begin position="43"/>
        <end position="68"/>
    </location>
</feature>